<feature type="transmembrane region" description="Helical" evidence="6">
    <location>
        <begin position="6"/>
        <end position="29"/>
    </location>
</feature>
<feature type="transmembrane region" description="Helical" evidence="6">
    <location>
        <begin position="155"/>
        <end position="174"/>
    </location>
</feature>
<feature type="transmembrane region" description="Helical" evidence="6">
    <location>
        <begin position="113"/>
        <end position="135"/>
    </location>
</feature>
<reference evidence="8" key="1">
    <citation type="journal article" date="2019" name="Int. J. Syst. Evol. Microbiol.">
        <title>The Global Catalogue of Microorganisms (GCM) 10K type strain sequencing project: providing services to taxonomists for standard genome sequencing and annotation.</title>
        <authorList>
            <consortium name="The Broad Institute Genomics Platform"/>
            <consortium name="The Broad Institute Genome Sequencing Center for Infectious Disease"/>
            <person name="Wu L."/>
            <person name="Ma J."/>
        </authorList>
    </citation>
    <scope>NUCLEOTIDE SEQUENCE [LARGE SCALE GENOMIC DNA]</scope>
    <source>
        <strain evidence="8">CGMCC 4.6997</strain>
    </source>
</reference>
<evidence type="ECO:0000256" key="1">
    <source>
        <dbReference type="ARBA" id="ARBA00004651"/>
    </source>
</evidence>
<dbReference type="Proteomes" id="UP001596039">
    <property type="component" value="Unassembled WGS sequence"/>
</dbReference>
<comment type="caution">
    <text evidence="7">The sequence shown here is derived from an EMBL/GenBank/DDBJ whole genome shotgun (WGS) entry which is preliminary data.</text>
</comment>
<feature type="transmembrane region" description="Helical" evidence="6">
    <location>
        <begin position="41"/>
        <end position="66"/>
    </location>
</feature>
<dbReference type="PANTHER" id="PTHR30086">
    <property type="entry name" value="ARGININE EXPORTER PROTEIN ARGO"/>
    <property type="match status" value="1"/>
</dbReference>
<dbReference type="InterPro" id="IPR001123">
    <property type="entry name" value="LeuE-type"/>
</dbReference>
<keyword evidence="5 6" id="KW-0472">Membrane</keyword>
<keyword evidence="2" id="KW-1003">Cell membrane</keyword>
<evidence type="ECO:0000256" key="2">
    <source>
        <dbReference type="ARBA" id="ARBA00022475"/>
    </source>
</evidence>
<sequence>MVPLSQLLTFAAAAALLIALPGPSVLFVIGRTLALGRRAGLLSVVGNASGMLVQTAAVALGVGAIIAESIAVLTVVKLAGAAYLIFLGIQAIRHRHEVQAPVERAVPRSAWRLLAQGFVVGVTNPKSIVFFVAILPQFVDPAAGPIPPQLAELGLVFVVLALGMDSIWALTAGAARHWFARSPRRLSRLGVVGGVMMIGLGGTLAVTGAKS</sequence>
<dbReference type="EMBL" id="JBHSMG010000002">
    <property type="protein sequence ID" value="MFC5502291.1"/>
    <property type="molecule type" value="Genomic_DNA"/>
</dbReference>
<dbReference type="PANTHER" id="PTHR30086:SF20">
    <property type="entry name" value="ARGININE EXPORTER PROTEIN ARGO-RELATED"/>
    <property type="match status" value="1"/>
</dbReference>
<dbReference type="PIRSF" id="PIRSF006324">
    <property type="entry name" value="LeuE"/>
    <property type="match status" value="1"/>
</dbReference>
<feature type="transmembrane region" description="Helical" evidence="6">
    <location>
        <begin position="186"/>
        <end position="206"/>
    </location>
</feature>
<evidence type="ECO:0000313" key="7">
    <source>
        <dbReference type="EMBL" id="MFC5502291.1"/>
    </source>
</evidence>
<proteinExistence type="predicted"/>
<evidence type="ECO:0000256" key="6">
    <source>
        <dbReference type="SAM" id="Phobius"/>
    </source>
</evidence>
<keyword evidence="4 6" id="KW-1133">Transmembrane helix</keyword>
<feature type="transmembrane region" description="Helical" evidence="6">
    <location>
        <begin position="72"/>
        <end position="92"/>
    </location>
</feature>
<evidence type="ECO:0000256" key="5">
    <source>
        <dbReference type="ARBA" id="ARBA00023136"/>
    </source>
</evidence>
<dbReference type="Pfam" id="PF01810">
    <property type="entry name" value="LysE"/>
    <property type="match status" value="1"/>
</dbReference>
<protein>
    <submittedName>
        <fullName evidence="7">LysE family translocator</fullName>
    </submittedName>
</protein>
<dbReference type="RefSeq" id="WP_386739990.1">
    <property type="nucleotide sequence ID" value="NZ_JBHSMG010000002.1"/>
</dbReference>
<evidence type="ECO:0000256" key="4">
    <source>
        <dbReference type="ARBA" id="ARBA00022989"/>
    </source>
</evidence>
<organism evidence="7 8">
    <name type="scientific">Lysinimonas soli</name>
    <dbReference type="NCBI Taxonomy" id="1074233"/>
    <lineage>
        <taxon>Bacteria</taxon>
        <taxon>Bacillati</taxon>
        <taxon>Actinomycetota</taxon>
        <taxon>Actinomycetes</taxon>
        <taxon>Micrococcales</taxon>
        <taxon>Microbacteriaceae</taxon>
        <taxon>Lysinimonas</taxon>
    </lineage>
</organism>
<keyword evidence="8" id="KW-1185">Reference proteome</keyword>
<evidence type="ECO:0000313" key="8">
    <source>
        <dbReference type="Proteomes" id="UP001596039"/>
    </source>
</evidence>
<name>A0ABW0NP02_9MICO</name>
<keyword evidence="3 6" id="KW-0812">Transmembrane</keyword>
<accession>A0ABW0NP02</accession>
<comment type="subcellular location">
    <subcellularLocation>
        <location evidence="1">Cell membrane</location>
        <topology evidence="1">Multi-pass membrane protein</topology>
    </subcellularLocation>
</comment>
<gene>
    <name evidence="7" type="ORF">ACFPJ4_08585</name>
</gene>
<evidence type="ECO:0000256" key="3">
    <source>
        <dbReference type="ARBA" id="ARBA00022692"/>
    </source>
</evidence>